<evidence type="ECO:0000256" key="7">
    <source>
        <dbReference type="ARBA" id="ARBA00023136"/>
    </source>
</evidence>
<dbReference type="GO" id="GO:0016020">
    <property type="term" value="C:membrane"/>
    <property type="evidence" value="ECO:0007669"/>
    <property type="project" value="UniProtKB-SubCell"/>
</dbReference>
<dbReference type="Pfam" id="PF07291">
    <property type="entry name" value="MauE"/>
    <property type="match status" value="1"/>
</dbReference>
<feature type="transmembrane region" description="Helical" evidence="8">
    <location>
        <begin position="21"/>
        <end position="41"/>
    </location>
</feature>
<feature type="domain" description="Methylamine utilisation protein MauE" evidence="9">
    <location>
        <begin position="52"/>
        <end position="175"/>
    </location>
</feature>
<evidence type="ECO:0000256" key="8">
    <source>
        <dbReference type="SAM" id="Phobius"/>
    </source>
</evidence>
<feature type="transmembrane region" description="Helical" evidence="8">
    <location>
        <begin position="53"/>
        <end position="71"/>
    </location>
</feature>
<feature type="transmembrane region" description="Helical" evidence="8">
    <location>
        <begin position="92"/>
        <end position="111"/>
    </location>
</feature>
<evidence type="ECO:0000256" key="4">
    <source>
        <dbReference type="ARBA" id="ARBA00019078"/>
    </source>
</evidence>
<dbReference type="AlphaFoldDB" id="A0AAU7NUV7"/>
<sequence>MSKKPDFKQRDELRGKSYSDYWPLISLIVIAASVGGSLALNAPSGDLSLMHSWMHYFMGFFLCSLAMLKIFHPSAFADGFEMYDLLARHFRAYGYLYPFIELALGLAYFSFWQMPWIYGATIFIMTFGAFGVVSALRRGLDINCPCMGSVLEVPLSTVTLTEDIGMALMAGLMLAMGGGYGIL</sequence>
<comment type="function">
    <text evidence="1">May be specifically involved in the processing, transport, and/or maturation of the MADH beta-subunit.</text>
</comment>
<evidence type="ECO:0000256" key="1">
    <source>
        <dbReference type="ARBA" id="ARBA00003475"/>
    </source>
</evidence>
<reference evidence="10 11" key="1">
    <citation type="journal article" date="2024" name="Microbiology">
        <title>Methylomarinum rosea sp. nov., a novel halophilic methanotrophic bacterium from the hypersaline Lake Elton.</title>
        <authorList>
            <person name="Suleimanov R.Z."/>
            <person name="Oshkin I.Y."/>
            <person name="Danilova O.V."/>
            <person name="Suzina N.E."/>
            <person name="Dedysh S.N."/>
        </authorList>
    </citation>
    <scope>NUCLEOTIDE SEQUENCE [LARGE SCALE GENOMIC DNA]</scope>
    <source>
        <strain evidence="10 11">Ch1-1</strain>
    </source>
</reference>
<evidence type="ECO:0000313" key="11">
    <source>
        <dbReference type="Proteomes" id="UP001225378"/>
    </source>
</evidence>
<keyword evidence="6 8" id="KW-1133">Transmembrane helix</keyword>
<name>A0AAU7NUV7_9GAMM</name>
<evidence type="ECO:0000313" key="10">
    <source>
        <dbReference type="EMBL" id="XBS20739.1"/>
    </source>
</evidence>
<proteinExistence type="predicted"/>
<evidence type="ECO:0000256" key="5">
    <source>
        <dbReference type="ARBA" id="ARBA00022692"/>
    </source>
</evidence>
<dbReference type="InterPro" id="IPR009908">
    <property type="entry name" value="Methylamine_util_MauE"/>
</dbReference>
<evidence type="ECO:0000256" key="3">
    <source>
        <dbReference type="ARBA" id="ARBA00004856"/>
    </source>
</evidence>
<evidence type="ECO:0000256" key="2">
    <source>
        <dbReference type="ARBA" id="ARBA00004141"/>
    </source>
</evidence>
<evidence type="ECO:0000256" key="6">
    <source>
        <dbReference type="ARBA" id="ARBA00022989"/>
    </source>
</evidence>
<comment type="subcellular location">
    <subcellularLocation>
        <location evidence="2">Membrane</location>
        <topology evidence="2">Multi-pass membrane protein</topology>
    </subcellularLocation>
</comment>
<dbReference type="EMBL" id="CP157743">
    <property type="protein sequence ID" value="XBS20739.1"/>
    <property type="molecule type" value="Genomic_DNA"/>
</dbReference>
<comment type="pathway">
    <text evidence="3">One-carbon metabolism; methylamine degradation.</text>
</comment>
<keyword evidence="7 8" id="KW-0472">Membrane</keyword>
<gene>
    <name evidence="10" type="ORF">Q9L42_000995</name>
</gene>
<keyword evidence="5 8" id="KW-0812">Transmembrane</keyword>
<dbReference type="KEGG" id="mech:Q9L42_000995"/>
<evidence type="ECO:0000259" key="9">
    <source>
        <dbReference type="Pfam" id="PF07291"/>
    </source>
</evidence>
<organism evidence="10 11">
    <name type="scientific">Methylomarinum roseum</name>
    <dbReference type="NCBI Taxonomy" id="3067653"/>
    <lineage>
        <taxon>Bacteria</taxon>
        <taxon>Pseudomonadati</taxon>
        <taxon>Pseudomonadota</taxon>
        <taxon>Gammaproteobacteria</taxon>
        <taxon>Methylococcales</taxon>
        <taxon>Methylococcaceae</taxon>
        <taxon>Methylomarinum</taxon>
    </lineage>
</organism>
<dbReference type="GO" id="GO:0030416">
    <property type="term" value="P:methylamine metabolic process"/>
    <property type="evidence" value="ECO:0007669"/>
    <property type="project" value="InterPro"/>
</dbReference>
<protein>
    <recommendedName>
        <fullName evidence="4">Methylamine utilization protein MauE</fullName>
    </recommendedName>
</protein>
<dbReference type="Proteomes" id="UP001225378">
    <property type="component" value="Chromosome"/>
</dbReference>
<feature type="transmembrane region" description="Helical" evidence="8">
    <location>
        <begin position="117"/>
        <end position="136"/>
    </location>
</feature>
<keyword evidence="11" id="KW-1185">Reference proteome</keyword>
<dbReference type="RefSeq" id="WP_305906484.1">
    <property type="nucleotide sequence ID" value="NZ_CP157743.1"/>
</dbReference>
<accession>A0AAU7NUV7</accession>